<feature type="region of interest" description="Disordered" evidence="1">
    <location>
        <begin position="62"/>
        <end position="99"/>
    </location>
</feature>
<evidence type="ECO:0000313" key="2">
    <source>
        <dbReference type="EMBL" id="KAJ2864089.1"/>
    </source>
</evidence>
<accession>A0A9W8M6I4</accession>
<dbReference type="EMBL" id="JANBUY010000100">
    <property type="protein sequence ID" value="KAJ2864089.1"/>
    <property type="molecule type" value="Genomic_DNA"/>
</dbReference>
<keyword evidence="3" id="KW-1185">Reference proteome</keyword>
<comment type="caution">
    <text evidence="2">The sequence shown here is derived from an EMBL/GenBank/DDBJ whole genome shotgun (WGS) entry which is preliminary data.</text>
</comment>
<feature type="region of interest" description="Disordered" evidence="1">
    <location>
        <begin position="319"/>
        <end position="340"/>
    </location>
</feature>
<evidence type="ECO:0000313" key="3">
    <source>
        <dbReference type="Proteomes" id="UP001140074"/>
    </source>
</evidence>
<feature type="compositionally biased region" description="Polar residues" evidence="1">
    <location>
        <begin position="322"/>
        <end position="331"/>
    </location>
</feature>
<name>A0A9W8M6I4_9FUNG</name>
<dbReference type="AlphaFoldDB" id="A0A9W8M6I4"/>
<reference evidence="2" key="1">
    <citation type="submission" date="2022-07" db="EMBL/GenBank/DDBJ databases">
        <title>Phylogenomic reconstructions and comparative analyses of Kickxellomycotina fungi.</title>
        <authorList>
            <person name="Reynolds N.K."/>
            <person name="Stajich J.E."/>
            <person name="Barry K."/>
            <person name="Grigoriev I.V."/>
            <person name="Crous P."/>
            <person name="Smith M.E."/>
        </authorList>
    </citation>
    <scope>NUCLEOTIDE SEQUENCE</scope>
    <source>
        <strain evidence="2">RSA 476</strain>
    </source>
</reference>
<sequence length="340" mass="37716">MAERKLITAQAATVPTTLWSTRKVSTANSLSQLDLIRGPAYLIGRGISIKKIEHPPLACQPVHRHLPPESQPASTSVAELSVSDAQAKDKIRARQSVRNGKRESAKALVAAHKSNVDLSGTLAKRFNAAIELLHDHGLITLSAVAPRIPLPQCAKTFSRSLPPAVAARRLRVKVAIRESIRTRQAARDRQHTINIRAALCRLAKAKDNSPAVAEMAAQAMELDQEFQVVSARVLEYERQAAQAKQAIRDTRATRRYEIMFSDNACDCCGYECDCMDLYYDHIMFDSKHREMAQREVAKAPAPRRMNRISSAYRSRSSLLLKQPSQSATPKSSFVYGESAY</sequence>
<proteinExistence type="predicted"/>
<protein>
    <submittedName>
        <fullName evidence="2">Uncharacterized protein</fullName>
    </submittedName>
</protein>
<organism evidence="2 3">
    <name type="scientific">Coemansia aciculifera</name>
    <dbReference type="NCBI Taxonomy" id="417176"/>
    <lineage>
        <taxon>Eukaryota</taxon>
        <taxon>Fungi</taxon>
        <taxon>Fungi incertae sedis</taxon>
        <taxon>Zoopagomycota</taxon>
        <taxon>Kickxellomycotina</taxon>
        <taxon>Kickxellomycetes</taxon>
        <taxon>Kickxellales</taxon>
        <taxon>Kickxellaceae</taxon>
        <taxon>Coemansia</taxon>
    </lineage>
</organism>
<evidence type="ECO:0000256" key="1">
    <source>
        <dbReference type="SAM" id="MobiDB-lite"/>
    </source>
</evidence>
<gene>
    <name evidence="2" type="ORF">GGH94_003169</name>
</gene>
<dbReference type="Proteomes" id="UP001140074">
    <property type="component" value="Unassembled WGS sequence"/>
</dbReference>